<reference evidence="2" key="1">
    <citation type="submission" date="2018-11" db="EMBL/GenBank/DDBJ databases">
        <title>Rhizobium chutanense sp. nov., isolated from root nodules of Phaseolus vulgaris in China.</title>
        <authorList>
            <person name="Huo Y."/>
        </authorList>
    </citation>
    <scope>NUCLEOTIDE SEQUENCE [LARGE SCALE GENOMIC DNA]</scope>
    <source>
        <strain evidence="2">CCBAU 65647</strain>
    </source>
</reference>
<gene>
    <name evidence="1" type="ORF">EFQ99_03715</name>
</gene>
<name>A0A3S0TEZ4_9HYPH</name>
<dbReference type="Proteomes" id="UP000278823">
    <property type="component" value="Unassembled WGS sequence"/>
</dbReference>
<organism evidence="1 2">
    <name type="scientific">Rhizobium vallis</name>
    <dbReference type="NCBI Taxonomy" id="634290"/>
    <lineage>
        <taxon>Bacteria</taxon>
        <taxon>Pseudomonadati</taxon>
        <taxon>Pseudomonadota</taxon>
        <taxon>Alphaproteobacteria</taxon>
        <taxon>Hyphomicrobiales</taxon>
        <taxon>Rhizobiaceae</taxon>
        <taxon>Rhizobium/Agrobacterium group</taxon>
        <taxon>Rhizobium</taxon>
    </lineage>
</organism>
<sequence>MTAIVITQPMLFPWPGFFEQLMLADSYIYLDDTQFSKGSFTNRIQLLRGSDRCWMTIPLAGKGTFQKISELQAAGDDWKQSHRALLRQSLLGAPYIDDALSIFDKAYSHSSLIDLLIASIEEPARYMGIGLNRTISKTSEMDVTGTSWRRVLDIVQHAGGDEYLTGHGAANYLDHSAFEAEGVQVKYMNYSRTTWPQPAGASTPYVSVLDLIARMGPEARSCLIPATVAWQDFLKEETVTS</sequence>
<dbReference type="RefSeq" id="WP_126919293.1">
    <property type="nucleotide sequence ID" value="NZ_ML133686.1"/>
</dbReference>
<dbReference type="Pfam" id="PF08889">
    <property type="entry name" value="WbqC"/>
    <property type="match status" value="1"/>
</dbReference>
<dbReference type="AlphaFoldDB" id="A0A3S0TEZ4"/>
<dbReference type="OrthoDB" id="3611744at2"/>
<comment type="caution">
    <text evidence="1">The sequence shown here is derived from an EMBL/GenBank/DDBJ whole genome shotgun (WGS) entry which is preliminary data.</text>
</comment>
<accession>A0A3S0TEZ4</accession>
<evidence type="ECO:0000313" key="1">
    <source>
        <dbReference type="EMBL" id="RUM27308.1"/>
    </source>
</evidence>
<evidence type="ECO:0000313" key="2">
    <source>
        <dbReference type="Proteomes" id="UP000278823"/>
    </source>
</evidence>
<keyword evidence="2" id="KW-1185">Reference proteome</keyword>
<dbReference type="InterPro" id="IPR014985">
    <property type="entry name" value="WbqC"/>
</dbReference>
<dbReference type="EMBL" id="RJTH01000001">
    <property type="protein sequence ID" value="RUM27308.1"/>
    <property type="molecule type" value="Genomic_DNA"/>
</dbReference>
<proteinExistence type="predicted"/>
<protein>
    <recommendedName>
        <fullName evidence="3">WbqC family protein</fullName>
    </recommendedName>
</protein>
<evidence type="ECO:0008006" key="3">
    <source>
        <dbReference type="Google" id="ProtNLM"/>
    </source>
</evidence>